<evidence type="ECO:0000256" key="12">
    <source>
        <dbReference type="SAM" id="MobiDB-lite"/>
    </source>
</evidence>
<feature type="domain" description="Superoxide dismutase copper/zinc binding" evidence="13">
    <location>
        <begin position="804"/>
        <end position="886"/>
    </location>
</feature>
<dbReference type="InterPro" id="IPR024134">
    <property type="entry name" value="SOD_Cu/Zn_/chaperone"/>
</dbReference>
<dbReference type="InterPro" id="IPR001424">
    <property type="entry name" value="SOD_Cu_Zn_dom"/>
</dbReference>
<feature type="domain" description="Superoxide dismutase copper/zinc binding" evidence="13">
    <location>
        <begin position="184"/>
        <end position="317"/>
    </location>
</feature>
<evidence type="ECO:0000256" key="6">
    <source>
        <dbReference type="ARBA" id="ARBA00022833"/>
    </source>
</evidence>
<comment type="similarity">
    <text evidence="3">Belongs to the Cu-Zn superoxide dismutase family.</text>
</comment>
<evidence type="ECO:0000256" key="1">
    <source>
        <dbReference type="ARBA" id="ARBA00001935"/>
    </source>
</evidence>
<feature type="compositionally biased region" description="Basic and acidic residues" evidence="12">
    <location>
        <begin position="1060"/>
        <end position="1073"/>
    </location>
</feature>
<keyword evidence="8" id="KW-0560">Oxidoreductase</keyword>
<dbReference type="EMBL" id="SEYY01021822">
    <property type="protein sequence ID" value="KAB7496026.1"/>
    <property type="molecule type" value="Genomic_DNA"/>
</dbReference>
<evidence type="ECO:0000256" key="7">
    <source>
        <dbReference type="ARBA" id="ARBA00022862"/>
    </source>
</evidence>
<dbReference type="Gene3D" id="2.60.40.200">
    <property type="entry name" value="Superoxide dismutase, copper/zinc binding domain"/>
    <property type="match status" value="7"/>
</dbReference>
<evidence type="ECO:0000256" key="10">
    <source>
        <dbReference type="ARBA" id="ARBA00023157"/>
    </source>
</evidence>
<evidence type="ECO:0000256" key="5">
    <source>
        <dbReference type="ARBA" id="ARBA00022723"/>
    </source>
</evidence>
<protein>
    <recommendedName>
        <fullName evidence="4">superoxide dismutase</fullName>
        <ecNumber evidence="4">1.15.1.1</ecNumber>
    </recommendedName>
</protein>
<dbReference type="GO" id="GO:0004784">
    <property type="term" value="F:superoxide dismutase activity"/>
    <property type="evidence" value="ECO:0007669"/>
    <property type="project" value="UniProtKB-EC"/>
</dbReference>
<evidence type="ECO:0000256" key="8">
    <source>
        <dbReference type="ARBA" id="ARBA00023002"/>
    </source>
</evidence>
<evidence type="ECO:0000256" key="4">
    <source>
        <dbReference type="ARBA" id="ARBA00012682"/>
    </source>
</evidence>
<feature type="domain" description="Superoxide dismutase copper/zinc binding" evidence="13">
    <location>
        <begin position="953"/>
        <end position="1086"/>
    </location>
</feature>
<comment type="catalytic activity">
    <reaction evidence="11">
        <text>2 superoxide + 2 H(+) = H2O2 + O2</text>
        <dbReference type="Rhea" id="RHEA:20696"/>
        <dbReference type="ChEBI" id="CHEBI:15378"/>
        <dbReference type="ChEBI" id="CHEBI:15379"/>
        <dbReference type="ChEBI" id="CHEBI:16240"/>
        <dbReference type="ChEBI" id="CHEBI:18421"/>
        <dbReference type="EC" id="1.15.1.1"/>
    </reaction>
</comment>
<keyword evidence="10" id="KW-1015">Disulfide bond</keyword>
<dbReference type="InterPro" id="IPR018152">
    <property type="entry name" value="SOD_Cu/Zn_BS"/>
</dbReference>
<dbReference type="CDD" id="cd00305">
    <property type="entry name" value="Cu-Zn_Superoxide_Dismutase"/>
    <property type="match status" value="6"/>
</dbReference>
<dbReference type="OrthoDB" id="2015551at2759"/>
<evidence type="ECO:0000259" key="13">
    <source>
        <dbReference type="Pfam" id="PF00080"/>
    </source>
</evidence>
<keyword evidence="7" id="KW-0049">Antioxidant</keyword>
<sequence length="1169" mass="124093">MVFIFTDDIRKLLLFGILHLICMRSWTSKISGLTPGLHGFHIHEKGDLGNNCKNAGGHFNPFGYNHGDPRDLKRHIGDLGNIDADQNGEAVVNIYDQQATLNPSSRAYVGDLAIVVHSGEDDLGRGGNAESLKTGNAGSRIGCGIIEVQRSRSSQNEAQFASPTEQSREAIVYLTPGSNPNIVGNLKVTSTENGVIIQGKITGLTPGLHGFHIHETGDLGNQCKNAGGHFNPFGEDHGGPQDAVRHVGDLGNILADETGTADVYIFDVQPSLDPQSQAYVANRAIVVHQGTDDLGKGNNPESLKTGNAGARDGCGVIEIVEKSAKVLLQEPQQTYPVIEFPIAHQPSFASVRLVPGVSHSVRGQLTISRVGSQNGIMIKGRVTGLAPGVHGFHIHERGDLGNACQNAGGHFNPFGMNHGGPNDAIRHVGDLGNILADASGTANINIIDAQPSLNPISKAYIGNLAIVIHSGTDDLGRGGNEESLKTGNAGSRVACGVIAVHAQQQPLIPQIPTQQTMTNTAVVNLIPGSNPDLSGKLTISSSSEGIHIEGTVEGLRPGLHGFHIHEKGDLGDKCKAAGGHFNPFNETHGAPESKHRHVGDLGNIEADSSGRARIDIRDSMSCLDKNLKNNILNLAIVIHALPDDLGKGGNPESLKTGNAGEVTGLSPGLHGFHIHENGDLGDSCKNAGGHFNPYQMNHGGPDSAERHVGDLGNIEAEENGVATIQIFDTQPSLDPSSTAYIGDRAFVVHDGVDDLGQGGNDESLITGNAGARVACGITVVNQLRSEQQPQQEVQQVQQEQQQIRNHGEPNSEERHVGDLGNILADENGIARIHVFDAQPSLDTSSQAYVGNRAIVVHASPDDLGQGGNPESLKTGNAGSRLGCGIILIQKQNQQTHNEGVQVLQRKKRELMMDGFFPNYFQDPFAFSASDHFSGKPKSARVKIVPGTSKSVMGDLQITAVHGGIIIKGTIFGLKPGLHGFHFHEEGDLGNECKNAAGHFNPFDATHGDIHDFHRHVGDLGNIKANSKGVAHVDIFDKKASLDPHSPAFVGHRTLVVHADKDDLGRGNNKDSKRTGNSGSRVGCGIVEVETKSHHGPHKAHSAFGSQIHHGGLGLHQGHGGDHLQHQGHGICVRGLIFLCSGSPYFMLWEPCFLCSVTFFLSSRADDLVL</sequence>
<dbReference type="InterPro" id="IPR036423">
    <property type="entry name" value="SOD-like_Cu/Zn_dom_sf"/>
</dbReference>
<feature type="domain" description="Superoxide dismutase copper/zinc binding" evidence="13">
    <location>
        <begin position="361"/>
        <end position="498"/>
    </location>
</feature>
<evidence type="ECO:0000256" key="2">
    <source>
        <dbReference type="ARBA" id="ARBA00001947"/>
    </source>
</evidence>
<comment type="cofactor">
    <cofactor evidence="1">
        <name>Cu cation</name>
        <dbReference type="ChEBI" id="CHEBI:23378"/>
    </cofactor>
</comment>
<evidence type="ECO:0000313" key="14">
    <source>
        <dbReference type="EMBL" id="KAB7496026.1"/>
    </source>
</evidence>
<dbReference type="PANTHER" id="PTHR10003">
    <property type="entry name" value="SUPEROXIDE DISMUTASE CU-ZN -RELATED"/>
    <property type="match status" value="1"/>
</dbReference>
<evidence type="ECO:0000256" key="11">
    <source>
        <dbReference type="ARBA" id="ARBA00049204"/>
    </source>
</evidence>
<dbReference type="PRINTS" id="PR00068">
    <property type="entry name" value="CUZNDISMTASE"/>
</dbReference>
<dbReference type="GO" id="GO:0005507">
    <property type="term" value="F:copper ion binding"/>
    <property type="evidence" value="ECO:0007669"/>
    <property type="project" value="InterPro"/>
</dbReference>
<organism evidence="14 15">
    <name type="scientific">Armadillidium nasatum</name>
    <dbReference type="NCBI Taxonomy" id="96803"/>
    <lineage>
        <taxon>Eukaryota</taxon>
        <taxon>Metazoa</taxon>
        <taxon>Ecdysozoa</taxon>
        <taxon>Arthropoda</taxon>
        <taxon>Crustacea</taxon>
        <taxon>Multicrustacea</taxon>
        <taxon>Malacostraca</taxon>
        <taxon>Eumalacostraca</taxon>
        <taxon>Peracarida</taxon>
        <taxon>Isopoda</taxon>
        <taxon>Oniscidea</taxon>
        <taxon>Crinocheta</taxon>
        <taxon>Armadillidiidae</taxon>
        <taxon>Armadillidium</taxon>
    </lineage>
</organism>
<dbReference type="PROSITE" id="PS00332">
    <property type="entry name" value="SOD_CU_ZN_2"/>
    <property type="match status" value="5"/>
</dbReference>
<comment type="cofactor">
    <cofactor evidence="2">
        <name>Zn(2+)</name>
        <dbReference type="ChEBI" id="CHEBI:29105"/>
    </cofactor>
</comment>
<evidence type="ECO:0000256" key="3">
    <source>
        <dbReference type="ARBA" id="ARBA00010457"/>
    </source>
</evidence>
<dbReference type="EC" id="1.15.1.1" evidence="4"/>
<feature type="domain" description="Superoxide dismutase copper/zinc binding" evidence="13">
    <location>
        <begin position="27"/>
        <end position="146"/>
    </location>
</feature>
<dbReference type="FunFam" id="2.60.40.200:FF:000013">
    <property type="entry name" value="Superoxide dismutase [Cu-Zn]"/>
    <property type="match status" value="1"/>
</dbReference>
<keyword evidence="6" id="KW-0862">Zinc</keyword>
<feature type="region of interest" description="Disordered" evidence="12">
    <location>
        <begin position="790"/>
        <end position="815"/>
    </location>
</feature>
<name>A0A5N5SPR4_9CRUS</name>
<evidence type="ECO:0000256" key="9">
    <source>
        <dbReference type="ARBA" id="ARBA00023008"/>
    </source>
</evidence>
<dbReference type="SUPFAM" id="SSF49329">
    <property type="entry name" value="Cu,Zn superoxide dismutase-like"/>
    <property type="match status" value="7"/>
</dbReference>
<feature type="compositionally biased region" description="Low complexity" evidence="12">
    <location>
        <begin position="790"/>
        <end position="802"/>
    </location>
</feature>
<feature type="domain" description="Superoxide dismutase copper/zinc binding" evidence="13">
    <location>
        <begin position="660"/>
        <end position="777"/>
    </location>
</feature>
<keyword evidence="5" id="KW-0479">Metal-binding</keyword>
<dbReference type="Pfam" id="PF00080">
    <property type="entry name" value="Sod_Cu"/>
    <property type="match status" value="6"/>
</dbReference>
<evidence type="ECO:0000313" key="15">
    <source>
        <dbReference type="Proteomes" id="UP000326759"/>
    </source>
</evidence>
<accession>A0A5N5SPR4</accession>
<dbReference type="Proteomes" id="UP000326759">
    <property type="component" value="Unassembled WGS sequence"/>
</dbReference>
<feature type="compositionally biased region" description="Basic and acidic residues" evidence="12">
    <location>
        <begin position="805"/>
        <end position="815"/>
    </location>
</feature>
<keyword evidence="15" id="KW-1185">Reference proteome</keyword>
<proteinExistence type="inferred from homology"/>
<reference evidence="14 15" key="1">
    <citation type="journal article" date="2019" name="PLoS Biol.">
        <title>Sex chromosomes control vertical transmission of feminizing Wolbachia symbionts in an isopod.</title>
        <authorList>
            <person name="Becking T."/>
            <person name="Chebbi M.A."/>
            <person name="Giraud I."/>
            <person name="Moumen B."/>
            <person name="Laverre T."/>
            <person name="Caubet Y."/>
            <person name="Peccoud J."/>
            <person name="Gilbert C."/>
            <person name="Cordaux R."/>
        </authorList>
    </citation>
    <scope>NUCLEOTIDE SEQUENCE [LARGE SCALE GENOMIC DNA]</scope>
    <source>
        <strain evidence="14">ANa2</strain>
        <tissue evidence="14">Whole body excluding digestive tract and cuticle</tissue>
    </source>
</reference>
<dbReference type="PROSITE" id="PS00087">
    <property type="entry name" value="SOD_CU_ZN_1"/>
    <property type="match status" value="6"/>
</dbReference>
<comment type="caution">
    <text evidence="14">The sequence shown here is derived from an EMBL/GenBank/DDBJ whole genome shotgun (WGS) entry which is preliminary data.</text>
</comment>
<gene>
    <name evidence="14" type="primary">sod1</name>
    <name evidence="14" type="ORF">Anas_00341</name>
</gene>
<feature type="region of interest" description="Disordered" evidence="12">
    <location>
        <begin position="1060"/>
        <end position="1081"/>
    </location>
</feature>
<dbReference type="AlphaFoldDB" id="A0A5N5SPR4"/>
<keyword evidence="9" id="KW-0186">Copper</keyword>